<evidence type="ECO:0000256" key="4">
    <source>
        <dbReference type="ARBA" id="ARBA00022679"/>
    </source>
</evidence>
<feature type="transmembrane region" description="Helical" evidence="9">
    <location>
        <begin position="58"/>
        <end position="77"/>
    </location>
</feature>
<keyword evidence="9" id="KW-0472">Membrane</keyword>
<evidence type="ECO:0000256" key="8">
    <source>
        <dbReference type="ARBA" id="ARBA00023012"/>
    </source>
</evidence>
<dbReference type="InterPro" id="IPR036890">
    <property type="entry name" value="HATPase_C_sf"/>
</dbReference>
<dbReference type="PANTHER" id="PTHR24421:SF10">
    <property type="entry name" value="NITRATE_NITRITE SENSOR PROTEIN NARQ"/>
    <property type="match status" value="1"/>
</dbReference>
<evidence type="ECO:0000256" key="2">
    <source>
        <dbReference type="ARBA" id="ARBA00012438"/>
    </source>
</evidence>
<dbReference type="InterPro" id="IPR050482">
    <property type="entry name" value="Sensor_HK_TwoCompSys"/>
</dbReference>
<evidence type="ECO:0000256" key="1">
    <source>
        <dbReference type="ARBA" id="ARBA00000085"/>
    </source>
</evidence>
<evidence type="ECO:0000313" key="11">
    <source>
        <dbReference type="EMBL" id="SEC23295.1"/>
    </source>
</evidence>
<dbReference type="Proteomes" id="UP000182241">
    <property type="component" value="Unassembled WGS sequence"/>
</dbReference>
<gene>
    <name evidence="11" type="ORF">SAMN04489793_1851</name>
</gene>
<keyword evidence="9" id="KW-1133">Transmembrane helix</keyword>
<keyword evidence="7" id="KW-0067">ATP-binding</keyword>
<keyword evidence="6 11" id="KW-0418">Kinase</keyword>
<feature type="transmembrane region" description="Helical" evidence="9">
    <location>
        <begin position="128"/>
        <end position="148"/>
    </location>
</feature>
<sequence>MHTMRWLRWLEARYRRDFELLGYEYPPYYMTITEVAMLALVIEAAVPRLLEGPEGRQWIWLTGAIVLSLCHTAASLMRKGGVSLTAHSIVILTTASLFWCVPTTFDVVPLIVILGITQVAAVTPPRVTVAHLVAYLAVVIAAGLLGAIHQAWLIALTVCFGAAVGQLLQNQLLLLRAERDAQASRIALDRATIAGEVHDVVAHSLAVVLLNVTAARRALESDDARDEAVDALRDAETQGRAAMKDIRTTIELLRSDGAGSAQPGLADIPELVASFERAGLAVDLEHRAPSTDLTASAGLAAFRVVQESLANAVKHAPGARVAVRVAPGAGGRLGIRVSCPVPDGVRRAPGGSGLTGMRARVESAGGTLTTGPVDGTWLVDATFPSGAVTGARCSTGGDRP</sequence>
<dbReference type="Gene3D" id="1.20.5.1930">
    <property type="match status" value="1"/>
</dbReference>
<dbReference type="InterPro" id="IPR011712">
    <property type="entry name" value="Sig_transdc_His_kin_sub3_dim/P"/>
</dbReference>
<dbReference type="EC" id="2.7.13.3" evidence="2"/>
<keyword evidence="4" id="KW-0808">Transferase</keyword>
<evidence type="ECO:0000313" key="12">
    <source>
        <dbReference type="Proteomes" id="UP000182241"/>
    </source>
</evidence>
<feature type="domain" description="Signal transduction histidine kinase subgroup 3 dimerisation and phosphoacceptor" evidence="10">
    <location>
        <begin position="190"/>
        <end position="256"/>
    </location>
</feature>
<dbReference type="GO" id="GO:0005524">
    <property type="term" value="F:ATP binding"/>
    <property type="evidence" value="ECO:0007669"/>
    <property type="project" value="UniProtKB-KW"/>
</dbReference>
<dbReference type="AlphaFoldDB" id="A0A1H4QUJ4"/>
<comment type="catalytic activity">
    <reaction evidence="1">
        <text>ATP + protein L-histidine = ADP + protein N-phospho-L-histidine.</text>
        <dbReference type="EC" id="2.7.13.3"/>
    </reaction>
</comment>
<dbReference type="GO" id="GO:0000155">
    <property type="term" value="F:phosphorelay sensor kinase activity"/>
    <property type="evidence" value="ECO:0007669"/>
    <property type="project" value="InterPro"/>
</dbReference>
<dbReference type="PANTHER" id="PTHR24421">
    <property type="entry name" value="NITRATE/NITRITE SENSOR PROTEIN NARX-RELATED"/>
    <property type="match status" value="1"/>
</dbReference>
<dbReference type="Gene3D" id="3.30.565.10">
    <property type="entry name" value="Histidine kinase-like ATPase, C-terminal domain"/>
    <property type="match status" value="1"/>
</dbReference>
<evidence type="ECO:0000256" key="5">
    <source>
        <dbReference type="ARBA" id="ARBA00022741"/>
    </source>
</evidence>
<dbReference type="CDD" id="cd16917">
    <property type="entry name" value="HATPase_UhpB-NarQ-NarX-like"/>
    <property type="match status" value="1"/>
</dbReference>
<keyword evidence="8" id="KW-0902">Two-component regulatory system</keyword>
<keyword evidence="5" id="KW-0547">Nucleotide-binding</keyword>
<feature type="transmembrane region" description="Helical" evidence="9">
    <location>
        <begin position="89"/>
        <end position="116"/>
    </location>
</feature>
<organism evidence="11 12">
    <name type="scientific">Tsukamurella tyrosinosolvens</name>
    <dbReference type="NCBI Taxonomy" id="57704"/>
    <lineage>
        <taxon>Bacteria</taxon>
        <taxon>Bacillati</taxon>
        <taxon>Actinomycetota</taxon>
        <taxon>Actinomycetes</taxon>
        <taxon>Mycobacteriales</taxon>
        <taxon>Tsukamurellaceae</taxon>
        <taxon>Tsukamurella</taxon>
    </lineage>
</organism>
<dbReference type="Pfam" id="PF07730">
    <property type="entry name" value="HisKA_3"/>
    <property type="match status" value="1"/>
</dbReference>
<keyword evidence="12" id="KW-1185">Reference proteome</keyword>
<name>A0A1H4QUJ4_TSUTY</name>
<evidence type="ECO:0000256" key="7">
    <source>
        <dbReference type="ARBA" id="ARBA00022840"/>
    </source>
</evidence>
<dbReference type="SUPFAM" id="SSF55874">
    <property type="entry name" value="ATPase domain of HSP90 chaperone/DNA topoisomerase II/histidine kinase"/>
    <property type="match status" value="1"/>
</dbReference>
<dbReference type="GO" id="GO:0046983">
    <property type="term" value="F:protein dimerization activity"/>
    <property type="evidence" value="ECO:0007669"/>
    <property type="project" value="InterPro"/>
</dbReference>
<evidence type="ECO:0000256" key="3">
    <source>
        <dbReference type="ARBA" id="ARBA00022553"/>
    </source>
</evidence>
<protein>
    <recommendedName>
        <fullName evidence="2">histidine kinase</fullName>
        <ecNumber evidence="2">2.7.13.3</ecNumber>
    </recommendedName>
</protein>
<feature type="transmembrane region" description="Helical" evidence="9">
    <location>
        <begin position="28"/>
        <end position="46"/>
    </location>
</feature>
<proteinExistence type="predicted"/>
<dbReference type="STRING" id="57704.SAMN04489793_1851"/>
<feature type="transmembrane region" description="Helical" evidence="9">
    <location>
        <begin position="154"/>
        <end position="175"/>
    </location>
</feature>
<keyword evidence="3" id="KW-0597">Phosphoprotein</keyword>
<dbReference type="EMBL" id="FNSA01000003">
    <property type="protein sequence ID" value="SEC23295.1"/>
    <property type="molecule type" value="Genomic_DNA"/>
</dbReference>
<reference evidence="12" key="1">
    <citation type="submission" date="2016-10" db="EMBL/GenBank/DDBJ databases">
        <authorList>
            <person name="Varghese N."/>
            <person name="Submissions S."/>
        </authorList>
    </citation>
    <scope>NUCLEOTIDE SEQUENCE [LARGE SCALE GENOMIC DNA]</scope>
    <source>
        <strain evidence="12">DSM 44234</strain>
    </source>
</reference>
<accession>A0A1H4QUJ4</accession>
<evidence type="ECO:0000256" key="9">
    <source>
        <dbReference type="SAM" id="Phobius"/>
    </source>
</evidence>
<dbReference type="GO" id="GO:0016020">
    <property type="term" value="C:membrane"/>
    <property type="evidence" value="ECO:0007669"/>
    <property type="project" value="InterPro"/>
</dbReference>
<evidence type="ECO:0000256" key="6">
    <source>
        <dbReference type="ARBA" id="ARBA00022777"/>
    </source>
</evidence>
<keyword evidence="9" id="KW-0812">Transmembrane</keyword>
<evidence type="ECO:0000259" key="10">
    <source>
        <dbReference type="Pfam" id="PF07730"/>
    </source>
</evidence>